<gene>
    <name evidence="4" type="ORF">PBS001_LOCUS2241</name>
    <name evidence="3" type="ORF">PBS003_LOCUS2438</name>
</gene>
<evidence type="ECO:0000313" key="6">
    <source>
        <dbReference type="Proteomes" id="UP001160483"/>
    </source>
</evidence>
<feature type="compositionally biased region" description="Basic and acidic residues" evidence="1">
    <location>
        <begin position="51"/>
        <end position="62"/>
    </location>
</feature>
<reference evidence="3 5" key="1">
    <citation type="submission" date="2021-11" db="EMBL/GenBank/DDBJ databases">
        <authorList>
            <person name="Islam A."/>
            <person name="Islam S."/>
            <person name="Flora M.S."/>
            <person name="Rahman M."/>
            <person name="Ziaur R.M."/>
            <person name="Epstein J.H."/>
            <person name="Hassan M."/>
            <person name="Klassen M."/>
            <person name="Woodard K."/>
            <person name="Webb A."/>
            <person name="Webby R.J."/>
            <person name="El Zowalaty M.E."/>
        </authorList>
    </citation>
    <scope>NUCLEOTIDE SEQUENCE</scope>
    <source>
        <strain evidence="4">Pbs1</strain>
        <strain evidence="3">Pbs3</strain>
    </source>
</reference>
<protein>
    <recommendedName>
        <fullName evidence="2">Phosphoribosyltransferase domain-containing protein</fullName>
    </recommendedName>
</protein>
<dbReference type="Proteomes" id="UP001160483">
    <property type="component" value="Unassembled WGS sequence"/>
</dbReference>
<dbReference type="InterPro" id="IPR000836">
    <property type="entry name" value="PRTase_dom"/>
</dbReference>
<evidence type="ECO:0000259" key="2">
    <source>
        <dbReference type="Pfam" id="PF14681"/>
    </source>
</evidence>
<dbReference type="EMBL" id="CAKLCB010000112">
    <property type="protein sequence ID" value="CAH0515532.1"/>
    <property type="molecule type" value="Genomic_DNA"/>
</dbReference>
<keyword evidence="5" id="KW-1185">Reference proteome</keyword>
<evidence type="ECO:0000313" key="4">
    <source>
        <dbReference type="EMBL" id="CAH0515532.1"/>
    </source>
</evidence>
<dbReference type="EMBL" id="CAKKTJ010000128">
    <property type="protein sequence ID" value="CAH0475626.1"/>
    <property type="molecule type" value="Genomic_DNA"/>
</dbReference>
<dbReference type="Proteomes" id="UP001158986">
    <property type="component" value="Unassembled WGS sequence"/>
</dbReference>
<proteinExistence type="predicted"/>
<name>A0AAU9KMR6_9STRA</name>
<comment type="caution">
    <text evidence="3">The sequence shown here is derived from an EMBL/GenBank/DDBJ whole genome shotgun (WGS) entry which is preliminary data.</text>
</comment>
<dbReference type="SUPFAM" id="SSF53271">
    <property type="entry name" value="PRTase-like"/>
    <property type="match status" value="1"/>
</dbReference>
<organism evidence="3 6">
    <name type="scientific">Peronospora belbahrii</name>
    <dbReference type="NCBI Taxonomy" id="622444"/>
    <lineage>
        <taxon>Eukaryota</taxon>
        <taxon>Sar</taxon>
        <taxon>Stramenopiles</taxon>
        <taxon>Oomycota</taxon>
        <taxon>Peronosporomycetes</taxon>
        <taxon>Peronosporales</taxon>
        <taxon>Peronosporaceae</taxon>
        <taxon>Peronospora</taxon>
    </lineage>
</organism>
<evidence type="ECO:0000313" key="5">
    <source>
        <dbReference type="Proteomes" id="UP001158986"/>
    </source>
</evidence>
<dbReference type="Pfam" id="PF14681">
    <property type="entry name" value="UPRTase"/>
    <property type="match status" value="1"/>
</dbReference>
<dbReference type="Gene3D" id="3.40.50.2020">
    <property type="match status" value="1"/>
</dbReference>
<dbReference type="InterPro" id="IPR029057">
    <property type="entry name" value="PRTase-like"/>
</dbReference>
<evidence type="ECO:0000256" key="1">
    <source>
        <dbReference type="SAM" id="MobiDB-lite"/>
    </source>
</evidence>
<sequence length="491" mass="54335">MSTTSTTLPQLSSYLPSSSLGTCISNIDSSVRAKKQRKSIIGARFAFSPTRHPDHQLRDKQLKSKQGPVDAATDVDLLFKEPSSSGSNSTYQAHGQVSPLLISKGSVLSSTCTPFARDGDKLDVETPRFFASQQTTPRRERTSRYLSEGDRQEIITRIDGGEKQVTLAREFSVSRAAICSLYKNRWEVLTRGSRNLELKHPKKSCGQRSRPRFARPYTAKDEAITFVSDMSTISICTDDGLCDAFENSISNLSGVAAKGKNKQPAVKGEHFKYHQLHYHHPVSDQRSPVHEAVNGPARSSSFLVHEASAYSYPCRSLIATLRDENISTVVFQQRFTRLVHLLIEEALTCLPHEDVKITNRFGDTCHIAKPRNERDICGVSMENKGMVLLSVFSTISPLSSTGVVSVAVKGADNNSINNVCSPDIHAQLPLVSSRQVVLLLDYQCTTGNEACAVLHYLVHERNISAKRIYFVTVISSFEGLRNVFWHFPGGS</sequence>
<dbReference type="AlphaFoldDB" id="A0AAU9KMR6"/>
<evidence type="ECO:0000313" key="3">
    <source>
        <dbReference type="EMBL" id="CAH0475626.1"/>
    </source>
</evidence>
<feature type="region of interest" description="Disordered" evidence="1">
    <location>
        <begin position="48"/>
        <end position="69"/>
    </location>
</feature>
<accession>A0AAU9KMR6</accession>
<feature type="domain" description="Phosphoribosyltransferase" evidence="2">
    <location>
        <begin position="315"/>
        <end position="488"/>
    </location>
</feature>